<dbReference type="KEGG" id="mrc:R6Y96_00900"/>
<dbReference type="PANTHER" id="PTHR33746:SF4">
    <property type="entry name" value="RUBRERYTHRIN"/>
    <property type="match status" value="1"/>
</dbReference>
<dbReference type="Gene3D" id="2.20.28.10">
    <property type="match status" value="1"/>
</dbReference>
<dbReference type="Proteomes" id="UP001305652">
    <property type="component" value="Chromosome"/>
</dbReference>
<keyword evidence="6" id="KW-1185">Reference proteome</keyword>
<feature type="domain" description="Rubredoxin-like" evidence="3">
    <location>
        <begin position="132"/>
        <end position="165"/>
    </location>
</feature>
<dbReference type="SUPFAM" id="SSF57802">
    <property type="entry name" value="Rubredoxin-like"/>
    <property type="match status" value="1"/>
</dbReference>
<keyword evidence="2" id="KW-0249">Electron transport</keyword>
<protein>
    <submittedName>
        <fullName evidence="5">Rubrerythrin family protein</fullName>
    </submittedName>
</protein>
<dbReference type="Gene3D" id="1.20.1260.10">
    <property type="match status" value="1"/>
</dbReference>
<organism evidence="5 6">
    <name type="scientific">Methanoculleus receptaculi</name>
    <dbReference type="NCBI Taxonomy" id="394967"/>
    <lineage>
        <taxon>Archaea</taxon>
        <taxon>Methanobacteriati</taxon>
        <taxon>Methanobacteriota</taxon>
        <taxon>Stenosarchaea group</taxon>
        <taxon>Methanomicrobia</taxon>
        <taxon>Methanomicrobiales</taxon>
        <taxon>Methanomicrobiaceae</taxon>
        <taxon>Methanoculleus</taxon>
    </lineage>
</organism>
<dbReference type="GeneID" id="85731671"/>
<feature type="domain" description="Ferritin-like diiron" evidence="4">
    <location>
        <begin position="1"/>
        <end position="127"/>
    </location>
</feature>
<proteinExistence type="predicted"/>
<dbReference type="EMBL" id="CP137642">
    <property type="protein sequence ID" value="WOX57846.1"/>
    <property type="molecule type" value="Genomic_DNA"/>
</dbReference>
<keyword evidence="1" id="KW-0813">Transport</keyword>
<dbReference type="InterPro" id="IPR009078">
    <property type="entry name" value="Ferritin-like_SF"/>
</dbReference>
<accession>A0AAX4FV89</accession>
<dbReference type="InterPro" id="IPR009040">
    <property type="entry name" value="Ferritin-like_diiron"/>
</dbReference>
<dbReference type="InterPro" id="IPR048574">
    <property type="entry name" value="RUBY_RBDX"/>
</dbReference>
<evidence type="ECO:0000259" key="3">
    <source>
        <dbReference type="PROSITE" id="PS50903"/>
    </source>
</evidence>
<dbReference type="PANTHER" id="PTHR33746">
    <property type="entry name" value="RUBRERYTHRIN"/>
    <property type="match status" value="1"/>
</dbReference>
<dbReference type="AlphaFoldDB" id="A0AAX4FV89"/>
<dbReference type="GO" id="GO:0016491">
    <property type="term" value="F:oxidoreductase activity"/>
    <property type="evidence" value="ECO:0007669"/>
    <property type="project" value="InterPro"/>
</dbReference>
<evidence type="ECO:0000256" key="1">
    <source>
        <dbReference type="ARBA" id="ARBA00022448"/>
    </source>
</evidence>
<dbReference type="PROSITE" id="PS50903">
    <property type="entry name" value="RUBREDOXIN_LIKE"/>
    <property type="match status" value="1"/>
</dbReference>
<sequence>MSTEENAQKAFAGESQANRKYSAFAEKAGAEGYSTVAKIFKAASEAEAIHAKRILFLLDAVGTTEENLKTAMEGENYEFTEMYPAFVAEAKKERKNEASIVFTHAMRAEEVHANIYLQALEAVRDGKDLDAEKVFLCPVCGNIELGTAPEKCPICGVPQRMFREIQ</sequence>
<evidence type="ECO:0000259" key="4">
    <source>
        <dbReference type="PROSITE" id="PS50905"/>
    </source>
</evidence>
<dbReference type="PROSITE" id="PS50905">
    <property type="entry name" value="FERRITIN_LIKE"/>
    <property type="match status" value="1"/>
</dbReference>
<dbReference type="InterPro" id="IPR052753">
    <property type="entry name" value="Rbr2/Nigerythrin"/>
</dbReference>
<evidence type="ECO:0000313" key="6">
    <source>
        <dbReference type="Proteomes" id="UP001305652"/>
    </source>
</evidence>
<dbReference type="SUPFAM" id="SSF47240">
    <property type="entry name" value="Ferritin-like"/>
    <property type="match status" value="1"/>
</dbReference>
<dbReference type="CDD" id="cd00729">
    <property type="entry name" value="rubredoxin_SM"/>
    <property type="match status" value="1"/>
</dbReference>
<dbReference type="InterPro" id="IPR003251">
    <property type="entry name" value="Rr_diiron-bd_dom"/>
</dbReference>
<reference evidence="5 6" key="1">
    <citation type="submission" date="2023-10" db="EMBL/GenBank/DDBJ databases">
        <title>The complete genome sequence of Methanoculleus receptaculi DSM 18860.</title>
        <authorList>
            <person name="Lai S.-J."/>
            <person name="You Y.-T."/>
            <person name="Chen S.-C."/>
        </authorList>
    </citation>
    <scope>NUCLEOTIDE SEQUENCE [LARGE SCALE GENOMIC DNA]</scope>
    <source>
        <strain evidence="5 6">DSM 18860</strain>
    </source>
</reference>
<dbReference type="Pfam" id="PF02915">
    <property type="entry name" value="Rubrerythrin"/>
    <property type="match status" value="1"/>
</dbReference>
<dbReference type="InterPro" id="IPR024934">
    <property type="entry name" value="Rubredoxin-like_dom"/>
</dbReference>
<gene>
    <name evidence="5" type="ORF">R6Y96_00900</name>
</gene>
<evidence type="ECO:0000256" key="2">
    <source>
        <dbReference type="ARBA" id="ARBA00022982"/>
    </source>
</evidence>
<dbReference type="CDD" id="cd01041">
    <property type="entry name" value="Rubrerythrin"/>
    <property type="match status" value="1"/>
</dbReference>
<dbReference type="InterPro" id="IPR012347">
    <property type="entry name" value="Ferritin-like"/>
</dbReference>
<evidence type="ECO:0000313" key="5">
    <source>
        <dbReference type="EMBL" id="WOX57846.1"/>
    </source>
</evidence>
<dbReference type="GO" id="GO:0005506">
    <property type="term" value="F:iron ion binding"/>
    <property type="evidence" value="ECO:0007669"/>
    <property type="project" value="InterPro"/>
</dbReference>
<dbReference type="Pfam" id="PF21349">
    <property type="entry name" value="RUBY_RBDX"/>
    <property type="match status" value="1"/>
</dbReference>
<dbReference type="RefSeq" id="WP_214022494.1">
    <property type="nucleotide sequence ID" value="NZ_CP137642.1"/>
</dbReference>
<name>A0AAX4FV89_9EURY</name>